<dbReference type="GO" id="GO:0042276">
    <property type="term" value="P:error-prone translesion synthesis"/>
    <property type="evidence" value="ECO:0007669"/>
    <property type="project" value="TreeGrafter"/>
</dbReference>
<comment type="similarity">
    <text evidence="1">Belongs to the DNA polymerase type-Y family.</text>
</comment>
<organism evidence="7 8">
    <name type="scientific">Kushneria marisflavi</name>
    <dbReference type="NCBI Taxonomy" id="157779"/>
    <lineage>
        <taxon>Bacteria</taxon>
        <taxon>Pseudomonadati</taxon>
        <taxon>Pseudomonadota</taxon>
        <taxon>Gammaproteobacteria</taxon>
        <taxon>Oceanospirillales</taxon>
        <taxon>Halomonadaceae</taxon>
        <taxon>Kushneria</taxon>
    </lineage>
</organism>
<dbReference type="Pfam" id="PF11798">
    <property type="entry name" value="IMS_HHH"/>
    <property type="match status" value="1"/>
</dbReference>
<dbReference type="GO" id="GO:0006281">
    <property type="term" value="P:DNA repair"/>
    <property type="evidence" value="ECO:0007669"/>
    <property type="project" value="UniProtKB-KW"/>
</dbReference>
<dbReference type="Proteomes" id="UP000194457">
    <property type="component" value="Chromosome"/>
</dbReference>
<accession>A0A240UP24</accession>
<evidence type="ECO:0000256" key="1">
    <source>
        <dbReference type="ARBA" id="ARBA00010945"/>
    </source>
</evidence>
<dbReference type="PANTHER" id="PTHR11076">
    <property type="entry name" value="DNA REPAIR POLYMERASE UMUC / TRANSFERASE FAMILY MEMBER"/>
    <property type="match status" value="1"/>
</dbReference>
<dbReference type="Gene3D" id="3.30.70.270">
    <property type="match status" value="1"/>
</dbReference>
<evidence type="ECO:0000313" key="8">
    <source>
        <dbReference type="Proteomes" id="UP000194457"/>
    </source>
</evidence>
<dbReference type="PROSITE" id="PS50173">
    <property type="entry name" value="UMUC"/>
    <property type="match status" value="1"/>
</dbReference>
<keyword evidence="3" id="KW-0741">SOS mutagenesis</keyword>
<evidence type="ECO:0000256" key="5">
    <source>
        <dbReference type="ARBA" id="ARBA00023236"/>
    </source>
</evidence>
<dbReference type="EMBL" id="CP021358">
    <property type="protein sequence ID" value="ART62792.1"/>
    <property type="molecule type" value="Genomic_DNA"/>
</dbReference>
<dbReference type="Gene3D" id="1.10.150.20">
    <property type="entry name" value="5' to 3' exonuclease, C-terminal subdomain"/>
    <property type="match status" value="1"/>
</dbReference>
<proteinExistence type="inferred from homology"/>
<dbReference type="OrthoDB" id="9808813at2"/>
<evidence type="ECO:0000259" key="6">
    <source>
        <dbReference type="PROSITE" id="PS50173"/>
    </source>
</evidence>
<dbReference type="PANTHER" id="PTHR11076:SF34">
    <property type="entry name" value="PROTEIN UMUC"/>
    <property type="match status" value="1"/>
</dbReference>
<evidence type="ECO:0000313" key="7">
    <source>
        <dbReference type="EMBL" id="ART62792.1"/>
    </source>
</evidence>
<dbReference type="KEGG" id="kma:B9H00_06770"/>
<feature type="domain" description="UmuC" evidence="6">
    <location>
        <begin position="1"/>
        <end position="63"/>
    </location>
</feature>
<keyword evidence="2" id="KW-0227">DNA damage</keyword>
<keyword evidence="5" id="KW-0742">SOS response</keyword>
<dbReference type="GO" id="GO:0009432">
    <property type="term" value="P:SOS response"/>
    <property type="evidence" value="ECO:0007669"/>
    <property type="project" value="UniProtKB-KW"/>
</dbReference>
<evidence type="ECO:0000256" key="2">
    <source>
        <dbReference type="ARBA" id="ARBA00022763"/>
    </source>
</evidence>
<dbReference type="SUPFAM" id="SSF56672">
    <property type="entry name" value="DNA/RNA polymerases"/>
    <property type="match status" value="1"/>
</dbReference>
<gene>
    <name evidence="7" type="ORF">B9H00_06770</name>
</gene>
<evidence type="ECO:0000256" key="3">
    <source>
        <dbReference type="ARBA" id="ARBA00023199"/>
    </source>
</evidence>
<dbReference type="Pfam" id="PF13438">
    <property type="entry name" value="DUF4113"/>
    <property type="match status" value="1"/>
</dbReference>
<keyword evidence="4" id="KW-0234">DNA repair</keyword>
<sequence>MYQWTGLPVSVGIAPTRTLAKLANRHAKRHPATDGVFMLGDIKSPDTQALLARTPVGDIWGVGGRVAARLHSIGIETALTLAQAHPPWIRQQFSVVLERTVRELCGVSCIDMNESPDSRKMIMTSRSFGRVTSSRRDIEEAVRAHASRSAQRLRAQRSLAGAVMVMLRTNPHMRHLAQDHDRVVLPLPRPTDNTFEIVATAQRALARLWKPHRILYQKCGVQLMDLMDVDGQQLDVFQTPQSDDERQRSDHLMATLDQLNTRFGRNAVTVGVQRRNADWQLRCGHRSNRWTTRWTELPAARLT</sequence>
<dbReference type="GO" id="GO:0005829">
    <property type="term" value="C:cytosol"/>
    <property type="evidence" value="ECO:0007669"/>
    <property type="project" value="TreeGrafter"/>
</dbReference>
<dbReference type="InterPro" id="IPR025188">
    <property type="entry name" value="DUF4113"/>
</dbReference>
<reference evidence="7 8" key="1">
    <citation type="submission" date="2017-05" db="EMBL/GenBank/DDBJ databases">
        <authorList>
            <person name="Song R."/>
            <person name="Chenine A.L."/>
            <person name="Ruprecht R.M."/>
        </authorList>
    </citation>
    <scope>NUCLEOTIDE SEQUENCE [LARGE SCALE GENOMIC DNA]</scope>
    <source>
        <strain evidence="7">SW32</strain>
    </source>
</reference>
<dbReference type="AlphaFoldDB" id="A0A240UP24"/>
<keyword evidence="8" id="KW-1185">Reference proteome</keyword>
<name>A0A240UP24_9GAMM</name>
<dbReference type="InterPro" id="IPR043128">
    <property type="entry name" value="Rev_trsase/Diguanyl_cyclase"/>
</dbReference>
<evidence type="ECO:0000256" key="4">
    <source>
        <dbReference type="ARBA" id="ARBA00023204"/>
    </source>
</evidence>
<protein>
    <recommendedName>
        <fullName evidence="6">UmuC domain-containing protein</fullName>
    </recommendedName>
</protein>
<dbReference type="Gene3D" id="3.30.1490.100">
    <property type="entry name" value="DNA polymerase, Y-family, little finger domain"/>
    <property type="match status" value="1"/>
</dbReference>
<dbReference type="GO" id="GO:0003887">
    <property type="term" value="F:DNA-directed DNA polymerase activity"/>
    <property type="evidence" value="ECO:0007669"/>
    <property type="project" value="TreeGrafter"/>
</dbReference>
<dbReference type="InterPro" id="IPR017961">
    <property type="entry name" value="DNA_pol_Y-fam_little_finger"/>
</dbReference>
<dbReference type="InterPro" id="IPR043502">
    <property type="entry name" value="DNA/RNA_pol_sf"/>
</dbReference>
<dbReference type="InterPro" id="IPR036775">
    <property type="entry name" value="DNA_pol_Y-fam_lit_finger_sf"/>
</dbReference>
<dbReference type="GO" id="GO:0003684">
    <property type="term" value="F:damaged DNA binding"/>
    <property type="evidence" value="ECO:0007669"/>
    <property type="project" value="InterPro"/>
</dbReference>
<dbReference type="Pfam" id="PF11799">
    <property type="entry name" value="IMS_C"/>
    <property type="match status" value="1"/>
</dbReference>
<dbReference type="InterPro" id="IPR001126">
    <property type="entry name" value="UmuC"/>
</dbReference>
<dbReference type="InterPro" id="IPR024728">
    <property type="entry name" value="PolY_HhH_motif"/>
</dbReference>
<dbReference type="InterPro" id="IPR050116">
    <property type="entry name" value="DNA_polymerase-Y"/>
</dbReference>